<dbReference type="PROSITE" id="PS50077">
    <property type="entry name" value="HEAT_REPEAT"/>
    <property type="match status" value="1"/>
</dbReference>
<dbReference type="InterPro" id="IPR021133">
    <property type="entry name" value="HEAT_type_2"/>
</dbReference>
<evidence type="ECO:0000256" key="1">
    <source>
        <dbReference type="SAM" id="MobiDB-lite"/>
    </source>
</evidence>
<name>A0ABU2N117_9ACTN</name>
<dbReference type="Proteomes" id="UP001183246">
    <property type="component" value="Unassembled WGS sequence"/>
</dbReference>
<protein>
    <submittedName>
        <fullName evidence="2">HEAT repeat domain-containing protein</fullName>
    </submittedName>
</protein>
<organism evidence="2 3">
    <name type="scientific">Streptomyces litchfieldiae</name>
    <dbReference type="NCBI Taxonomy" id="3075543"/>
    <lineage>
        <taxon>Bacteria</taxon>
        <taxon>Bacillati</taxon>
        <taxon>Actinomycetota</taxon>
        <taxon>Actinomycetes</taxon>
        <taxon>Kitasatosporales</taxon>
        <taxon>Streptomycetaceae</taxon>
        <taxon>Streptomyces</taxon>
    </lineage>
</organism>
<reference evidence="3" key="1">
    <citation type="submission" date="2023-07" db="EMBL/GenBank/DDBJ databases">
        <title>30 novel species of actinomycetes from the DSMZ collection.</title>
        <authorList>
            <person name="Nouioui I."/>
        </authorList>
    </citation>
    <scope>NUCLEOTIDE SEQUENCE [LARGE SCALE GENOMIC DNA]</scope>
    <source>
        <strain evidence="3">DSM 44938</strain>
    </source>
</reference>
<dbReference type="EMBL" id="JAVREL010000026">
    <property type="protein sequence ID" value="MDT0347009.1"/>
    <property type="molecule type" value="Genomic_DNA"/>
</dbReference>
<feature type="compositionally biased region" description="Pro residues" evidence="1">
    <location>
        <begin position="361"/>
        <end position="371"/>
    </location>
</feature>
<dbReference type="RefSeq" id="WP_311708133.1">
    <property type="nucleotide sequence ID" value="NZ_JAVREL010000026.1"/>
</dbReference>
<comment type="caution">
    <text evidence="2">The sequence shown here is derived from an EMBL/GenBank/DDBJ whole genome shotgun (WGS) entry which is preliminary data.</text>
</comment>
<sequence length="456" mass="48500">MEIQRLIRLIGLIGDEAGDTPFTAPERETARRALIDRGAEAVPPLLAVLWDDHGPLEWFEAAWLLRRIGAPALGPLTAALAAAPSHVALVRARWAFAGLDVPAAAFGPALRHPHPRVRETTAWALQRRGAKALCLVPALLPLLDDPDHGVRVSAGGALRTMSPGVVGPLRRARRTPGSSARLRRGALAALAAVGGPAALDERDIAAVRRLIAVRARDEVPEPIRVCAPWFALRTADQDAVLAAFGLSAPEPVTMRLGASAWQHDAHAARPGHGACSRVYVSPALDGWTLVFGSPFQDAHRADGGISGPVIRRRCAELSRRFGEAHWYGMRCAGEWAAWCFGERGAIVRHYDAADPERASGPPHPWEPPGPLPHEADFPQGSFDGIDASDAEAFLASYEEVRRETGIPGPYPATDVAARASVSPAALGPRTRVTGRAVLALTACGRAHGHPPGALRI</sequence>
<keyword evidence="3" id="KW-1185">Reference proteome</keyword>
<evidence type="ECO:0000313" key="2">
    <source>
        <dbReference type="EMBL" id="MDT0347009.1"/>
    </source>
</evidence>
<evidence type="ECO:0000313" key="3">
    <source>
        <dbReference type="Proteomes" id="UP001183246"/>
    </source>
</evidence>
<gene>
    <name evidence="2" type="ORF">RM590_31165</name>
</gene>
<dbReference type="InterPro" id="IPR016024">
    <property type="entry name" value="ARM-type_fold"/>
</dbReference>
<dbReference type="InterPro" id="IPR011989">
    <property type="entry name" value="ARM-like"/>
</dbReference>
<feature type="region of interest" description="Disordered" evidence="1">
    <location>
        <begin position="354"/>
        <end position="382"/>
    </location>
</feature>
<accession>A0ABU2N117</accession>
<dbReference type="Gene3D" id="1.25.10.10">
    <property type="entry name" value="Leucine-rich Repeat Variant"/>
    <property type="match status" value="1"/>
</dbReference>
<dbReference type="SUPFAM" id="SSF48371">
    <property type="entry name" value="ARM repeat"/>
    <property type="match status" value="1"/>
</dbReference>
<proteinExistence type="predicted"/>